<dbReference type="EMBL" id="JARRIG010000001">
    <property type="protein sequence ID" value="MFA4803406.1"/>
    <property type="molecule type" value="Genomic_DNA"/>
</dbReference>
<evidence type="ECO:0000256" key="1">
    <source>
        <dbReference type="SAM" id="Phobius"/>
    </source>
</evidence>
<reference evidence="2 3" key="1">
    <citation type="submission" date="2023-03" db="EMBL/GenBank/DDBJ databases">
        <title>Speciation in Pyrococcus: adaptation to high temperature as a mechanism.</title>
        <authorList>
            <person name="Gu J."/>
        </authorList>
    </citation>
    <scope>NUCLEOTIDE SEQUENCE [LARGE SCALE GENOMIC DNA]</scope>
    <source>
        <strain evidence="2 3">LMOA34</strain>
    </source>
</reference>
<keyword evidence="1" id="KW-0472">Membrane</keyword>
<evidence type="ECO:0000313" key="2">
    <source>
        <dbReference type="EMBL" id="MFA4803406.1"/>
    </source>
</evidence>
<dbReference type="RefSeq" id="WP_372823094.1">
    <property type="nucleotide sequence ID" value="NZ_JARRIF010000001.1"/>
</dbReference>
<sequence length="168" mass="19286">MVVDVLPPQPYKFFLDHPILSSFLVFVIFLTLYSFSLLDVFKSVKFLATLAVLAVLTFLIPYYLVNLSPPVDFETLKNFDGAVVTENEYFVKNVTCEGAYSIIMRYYPVKIPSKCTNCFIAIEEEYVAKSLNVSPEIKKELLKLAKEDRKEYCRKNVTMLGVPLKEDK</sequence>
<feature type="transmembrane region" description="Helical" evidence="1">
    <location>
        <begin position="46"/>
        <end position="65"/>
    </location>
</feature>
<keyword evidence="1" id="KW-1133">Transmembrane helix</keyword>
<comment type="caution">
    <text evidence="2">The sequence shown here is derived from an EMBL/GenBank/DDBJ whole genome shotgun (WGS) entry which is preliminary data.</text>
</comment>
<accession>A0ABV4T134</accession>
<proteinExistence type="predicted"/>
<gene>
    <name evidence="2" type="ORF">P8X34_01370</name>
</gene>
<organism evidence="2 3">
    <name type="scientific">Pyrococcus kukulkanii</name>
    <dbReference type="NCBI Taxonomy" id="1609559"/>
    <lineage>
        <taxon>Archaea</taxon>
        <taxon>Methanobacteriati</taxon>
        <taxon>Methanobacteriota</taxon>
        <taxon>Thermococci</taxon>
        <taxon>Thermococcales</taxon>
        <taxon>Thermococcaceae</taxon>
        <taxon>Pyrococcus</taxon>
    </lineage>
</organism>
<evidence type="ECO:0000313" key="3">
    <source>
        <dbReference type="Proteomes" id="UP001571980"/>
    </source>
</evidence>
<name>A0ABV4T134_9EURY</name>
<keyword evidence="3" id="KW-1185">Reference proteome</keyword>
<keyword evidence="1" id="KW-0812">Transmembrane</keyword>
<protein>
    <submittedName>
        <fullName evidence="2">Uncharacterized protein</fullName>
    </submittedName>
</protein>
<dbReference type="Proteomes" id="UP001571980">
    <property type="component" value="Unassembled WGS sequence"/>
</dbReference>
<feature type="transmembrane region" description="Helical" evidence="1">
    <location>
        <begin position="20"/>
        <end position="41"/>
    </location>
</feature>